<dbReference type="GO" id="GO:0005096">
    <property type="term" value="F:GTPase activator activity"/>
    <property type="evidence" value="ECO:0007669"/>
    <property type="project" value="TreeGrafter"/>
</dbReference>
<keyword evidence="6" id="KW-1185">Reference proteome</keyword>
<dbReference type="FunCoup" id="A0A067Q7W1">
    <property type="interactions" value="34"/>
</dbReference>
<dbReference type="PANTHER" id="PTHR10241:SF25">
    <property type="entry name" value="TOMOSYN, ISOFORM C"/>
    <property type="match status" value="1"/>
</dbReference>
<dbReference type="GO" id="GO:0006887">
    <property type="term" value="P:exocytosis"/>
    <property type="evidence" value="ECO:0007669"/>
    <property type="project" value="UniProtKB-KW"/>
</dbReference>
<dbReference type="GO" id="GO:0006893">
    <property type="term" value="P:Golgi to plasma membrane transport"/>
    <property type="evidence" value="ECO:0007669"/>
    <property type="project" value="TreeGrafter"/>
</dbReference>
<dbReference type="InterPro" id="IPR001680">
    <property type="entry name" value="WD40_rpt"/>
</dbReference>
<reference evidence="6" key="1">
    <citation type="journal article" date="2014" name="Proc. Natl. Acad. Sci. U.S.A.">
        <title>Extensive sampling of basidiomycete genomes demonstrates inadequacy of the white-rot/brown-rot paradigm for wood decay fungi.</title>
        <authorList>
            <person name="Riley R."/>
            <person name="Salamov A.A."/>
            <person name="Brown D.W."/>
            <person name="Nagy L.G."/>
            <person name="Floudas D."/>
            <person name="Held B.W."/>
            <person name="Levasseur A."/>
            <person name="Lombard V."/>
            <person name="Morin E."/>
            <person name="Otillar R."/>
            <person name="Lindquist E.A."/>
            <person name="Sun H."/>
            <person name="LaButti K.M."/>
            <person name="Schmutz J."/>
            <person name="Jabbour D."/>
            <person name="Luo H."/>
            <person name="Baker S.E."/>
            <person name="Pisabarro A.G."/>
            <person name="Walton J.D."/>
            <person name="Blanchette R.A."/>
            <person name="Henrissat B."/>
            <person name="Martin F."/>
            <person name="Cullen D."/>
            <person name="Hibbett D.S."/>
            <person name="Grigoriev I.V."/>
        </authorList>
    </citation>
    <scope>NUCLEOTIDE SEQUENCE [LARGE SCALE GENOMIC DNA]</scope>
    <source>
        <strain evidence="6">MUCL 33604</strain>
    </source>
</reference>
<dbReference type="PANTHER" id="PTHR10241">
    <property type="entry name" value="LETHAL 2 GIANT LARVAE PROTEIN"/>
    <property type="match status" value="1"/>
</dbReference>
<feature type="domain" description="Lethal giant larvae (Lgl)-like C-terminal" evidence="4">
    <location>
        <begin position="619"/>
        <end position="1029"/>
    </location>
</feature>
<dbReference type="GO" id="GO:0045159">
    <property type="term" value="F:myosin II binding"/>
    <property type="evidence" value="ECO:0007669"/>
    <property type="project" value="TreeGrafter"/>
</dbReference>
<dbReference type="Gene3D" id="2.130.10.10">
    <property type="entry name" value="YVTN repeat-like/Quinoprotein amine dehydrogenase"/>
    <property type="match status" value="2"/>
</dbReference>
<dbReference type="GO" id="GO:0005886">
    <property type="term" value="C:plasma membrane"/>
    <property type="evidence" value="ECO:0007669"/>
    <property type="project" value="TreeGrafter"/>
</dbReference>
<comment type="similarity">
    <text evidence="1">Belongs to the WD repeat L(2)GL family.</text>
</comment>
<feature type="compositionally biased region" description="Polar residues" evidence="3">
    <location>
        <begin position="1062"/>
        <end position="1074"/>
    </location>
</feature>
<protein>
    <recommendedName>
        <fullName evidence="4">Lethal giant larvae (Lgl)-like C-terminal domain-containing protein</fullName>
    </recommendedName>
</protein>
<accession>A0A067Q7W1</accession>
<dbReference type="AlphaFoldDB" id="A0A067Q7W1"/>
<dbReference type="STRING" id="933084.A0A067Q7W1"/>
<dbReference type="Pfam" id="PF08596">
    <property type="entry name" value="Lgl_C"/>
    <property type="match status" value="1"/>
</dbReference>
<sequence>MFSFNSHDIQQDLSRELSENLDWNVGVFKTFKYDANVVALAVDPVSSLLVVGTAQGEIRILGGPLVDIRFSLPDPSTRVKFLQFAPFVSKLVCVDTNDQVYVWTLASHTQPKLQATFKSNNLVISPSHSHAFIILQSGKIKTYDLLCLRFSPYDVANQWTLHQEKDPLSGRDGHREVDSHVPMEVAVHPRNLGTTFIAYAGGVALYDIPERKTSRVYELVLSPGAPGGTDLVTQDLLNPRRPPVTCIAIHPAGHLFAVGHADGCIAFWAVDDEDRPLLVKTLDDSDVNVPSEKIFDALLASNLPPEPDLSSPPSSREAIFKLAWAGFPNSSDPRGGDTALVILGGLRSDDIPGINILWLPPFNPPAPPPNVGPQSLHPSLRTAIRQSLLPMKSVFLPTSGIIQDFLLVPKDNPHFSGNWDPKAIVLLSEATDKSRTVEAYQFPINPSGSHPNVANTVPNAGTTSEEIVEDLASTLESLQFDHPQRLNLPPSFWAGDGAVIDGHLVICEREAYESLTSVSKVESGLQFHGGTTWVNEDSTSSDIKFARYQPRRILVTRHQDLTVRFQDLSAQNLVNSSAEALNRDFPDAIYSLTIDPFSVFADASVSALDLPALSRETRLDRVYLAQESLECYLMFQTGEVIIFTLTNGDEKKLASRVIDDSELVPIDHIVVESGRKFRPSLLLSANIGAVVGFAASEIGFFATSYEDGSLLVVDMRGPRVILRSRPPAKKKGLHIHSEDRDPIVHLSWSVCKLDSDPIPRIRLLGTKTSGETKIYTLNHSPATGLWSIDSEPKVMETAANPVPRGSTFVIDARSGARCKADRAGLAVALNPPKPAPVGKEDGSTGHCILVTAGGKGVRCNLDVDGDRIAKADWPSKVGTVECVEVVERNGSHALVAITSKGEALIYSLPALELLHTLHLPETSTGSIWLNSVGDFIEHTIHQPTGTVMQTTFGSLFDIRCSFYHTQPEIDFLIRQDTGEKGVIPPQPQPVSIGPVSTLGSWVGSFVGPRSITGEQIDSLLAGPDRPIPKQTVTKPSGSGKASSSSSRSPERSAKPSLGGQDQRGSLQERLTSALSERGEMLGNLEEQVKSLEEGSRSMVNQAKRLAAEQTARRWFPF</sequence>
<feature type="compositionally biased region" description="Basic and acidic residues" evidence="3">
    <location>
        <begin position="1086"/>
        <end position="1095"/>
    </location>
</feature>
<gene>
    <name evidence="5" type="ORF">JAAARDRAFT_119208</name>
</gene>
<proteinExistence type="inferred from homology"/>
<dbReference type="SMART" id="SM00320">
    <property type="entry name" value="WD40"/>
    <property type="match status" value="4"/>
</dbReference>
<feature type="region of interest" description="Disordered" evidence="3">
    <location>
        <begin position="1019"/>
        <end position="1095"/>
    </location>
</feature>
<evidence type="ECO:0000256" key="3">
    <source>
        <dbReference type="SAM" id="MobiDB-lite"/>
    </source>
</evidence>
<name>A0A067Q7W1_9AGAM</name>
<keyword evidence="2" id="KW-0268">Exocytosis</keyword>
<evidence type="ECO:0000313" key="5">
    <source>
        <dbReference type="EMBL" id="KDQ63133.1"/>
    </source>
</evidence>
<evidence type="ECO:0000259" key="4">
    <source>
        <dbReference type="Pfam" id="PF08596"/>
    </source>
</evidence>
<dbReference type="InParanoid" id="A0A067Q7W1"/>
<dbReference type="Proteomes" id="UP000027265">
    <property type="component" value="Unassembled WGS sequence"/>
</dbReference>
<evidence type="ECO:0000256" key="2">
    <source>
        <dbReference type="ARBA" id="ARBA00022483"/>
    </source>
</evidence>
<dbReference type="InterPro" id="IPR013905">
    <property type="entry name" value="Lgl_C_dom"/>
</dbReference>
<dbReference type="SUPFAM" id="SSF50978">
    <property type="entry name" value="WD40 repeat-like"/>
    <property type="match status" value="2"/>
</dbReference>
<dbReference type="HOGENOM" id="CLU_005737_1_0_1"/>
<dbReference type="GO" id="GO:0019905">
    <property type="term" value="F:syntaxin binding"/>
    <property type="evidence" value="ECO:0007669"/>
    <property type="project" value="TreeGrafter"/>
</dbReference>
<dbReference type="EMBL" id="KL197710">
    <property type="protein sequence ID" value="KDQ63133.1"/>
    <property type="molecule type" value="Genomic_DNA"/>
</dbReference>
<feature type="compositionally biased region" description="Low complexity" evidence="3">
    <location>
        <begin position="1036"/>
        <end position="1047"/>
    </location>
</feature>
<dbReference type="InterPro" id="IPR036322">
    <property type="entry name" value="WD40_repeat_dom_sf"/>
</dbReference>
<evidence type="ECO:0000313" key="6">
    <source>
        <dbReference type="Proteomes" id="UP000027265"/>
    </source>
</evidence>
<dbReference type="GO" id="GO:0005737">
    <property type="term" value="C:cytoplasm"/>
    <property type="evidence" value="ECO:0007669"/>
    <property type="project" value="TreeGrafter"/>
</dbReference>
<evidence type="ECO:0000256" key="1">
    <source>
        <dbReference type="ARBA" id="ARBA00008070"/>
    </source>
</evidence>
<organism evidence="5 6">
    <name type="scientific">Jaapia argillacea MUCL 33604</name>
    <dbReference type="NCBI Taxonomy" id="933084"/>
    <lineage>
        <taxon>Eukaryota</taxon>
        <taxon>Fungi</taxon>
        <taxon>Dikarya</taxon>
        <taxon>Basidiomycota</taxon>
        <taxon>Agaricomycotina</taxon>
        <taxon>Agaricomycetes</taxon>
        <taxon>Agaricomycetidae</taxon>
        <taxon>Jaapiales</taxon>
        <taxon>Jaapiaceae</taxon>
        <taxon>Jaapia</taxon>
    </lineage>
</organism>
<dbReference type="CDD" id="cd15873">
    <property type="entry name" value="R-SNARE_STXBP5_6"/>
    <property type="match status" value="1"/>
</dbReference>
<dbReference type="InterPro" id="IPR015943">
    <property type="entry name" value="WD40/YVTN_repeat-like_dom_sf"/>
</dbReference>
<dbReference type="OrthoDB" id="19944at2759"/>